<dbReference type="InterPro" id="IPR009057">
    <property type="entry name" value="Homeodomain-like_sf"/>
</dbReference>
<keyword evidence="9" id="KW-1185">Reference proteome</keyword>
<dbReference type="Proteomes" id="UP000183180">
    <property type="component" value="Unassembled WGS sequence"/>
</dbReference>
<evidence type="ECO:0000313" key="8">
    <source>
        <dbReference type="Proteomes" id="UP000183180"/>
    </source>
</evidence>
<reference evidence="6 9" key="2">
    <citation type="submission" date="2023-08" db="EMBL/GenBank/DDBJ databases">
        <title>Bioegradation of LLDPE and BLDPE plastic by marine bacteria from coast plastic debris.</title>
        <authorList>
            <person name="Rong Z."/>
        </authorList>
    </citation>
    <scope>NUCLEOTIDE SEQUENCE [LARGE SCALE GENOMIC DNA]</scope>
    <source>
        <strain evidence="6 9">Z-2</strain>
    </source>
</reference>
<feature type="DNA-binding region" description="H-T-H motif" evidence="4">
    <location>
        <begin position="38"/>
        <end position="57"/>
    </location>
</feature>
<evidence type="ECO:0000256" key="1">
    <source>
        <dbReference type="ARBA" id="ARBA00023015"/>
    </source>
</evidence>
<keyword evidence="2 4" id="KW-0238">DNA-binding</keyword>
<dbReference type="OrthoDB" id="3212503at2"/>
<dbReference type="GO" id="GO:0000976">
    <property type="term" value="F:transcription cis-regulatory region binding"/>
    <property type="evidence" value="ECO:0007669"/>
    <property type="project" value="TreeGrafter"/>
</dbReference>
<gene>
    <name evidence="6" type="ORF">RD149_14330</name>
    <name evidence="7" type="ORF">SAMN04488548_134190</name>
</gene>
<dbReference type="EMBL" id="JAVLUS010000011">
    <property type="protein sequence ID" value="MDS1114943.1"/>
    <property type="molecule type" value="Genomic_DNA"/>
</dbReference>
<dbReference type="PANTHER" id="PTHR30055">
    <property type="entry name" value="HTH-TYPE TRANSCRIPTIONAL REGULATOR RUTR"/>
    <property type="match status" value="1"/>
</dbReference>
<dbReference type="PRINTS" id="PR00455">
    <property type="entry name" value="HTHTETR"/>
</dbReference>
<keyword evidence="1" id="KW-0805">Transcription regulation</keyword>
<name>A0A1H2GZC9_9ACTN</name>
<evidence type="ECO:0000259" key="5">
    <source>
        <dbReference type="PROSITE" id="PS50977"/>
    </source>
</evidence>
<reference evidence="7 8" key="1">
    <citation type="submission" date="2016-10" db="EMBL/GenBank/DDBJ databases">
        <authorList>
            <person name="de Groot N.N."/>
        </authorList>
    </citation>
    <scope>NUCLEOTIDE SEQUENCE [LARGE SCALE GENOMIC DNA]</scope>
    <source>
        <strain evidence="7 8">DSM 44215</strain>
    </source>
</reference>
<dbReference type="InterPro" id="IPR050109">
    <property type="entry name" value="HTH-type_TetR-like_transc_reg"/>
</dbReference>
<dbReference type="InterPro" id="IPR001647">
    <property type="entry name" value="HTH_TetR"/>
</dbReference>
<evidence type="ECO:0000256" key="4">
    <source>
        <dbReference type="PROSITE-ProRule" id="PRU00335"/>
    </source>
</evidence>
<evidence type="ECO:0000313" key="9">
    <source>
        <dbReference type="Proteomes" id="UP001265083"/>
    </source>
</evidence>
<sequence length="211" mass="23075">MRTHGWAGLIPPADDDEAATRIIAAAGELMESGATDVNIRQVAQKLGIARQTVYRYFPNSQALLVATAQHATNKFLDDLARSLEGLTEPSDAIVEAVALTFERLQDNRRFALLFAHPDNTELTAEVTATRSIAIGRVIVDHLPIDWAGHGWTDADMNELVEVMLRFVQSLLVDPGVPPRPPNELRAFLHRWVGTAIEAKSSTSTSVARAQS</sequence>
<dbReference type="PROSITE" id="PS50977">
    <property type="entry name" value="HTH_TETR_2"/>
    <property type="match status" value="1"/>
</dbReference>
<dbReference type="Pfam" id="PF00440">
    <property type="entry name" value="TetR_N"/>
    <property type="match status" value="1"/>
</dbReference>
<keyword evidence="3" id="KW-0804">Transcription</keyword>
<dbReference type="EMBL" id="FNLM01000034">
    <property type="protein sequence ID" value="SDU24942.1"/>
    <property type="molecule type" value="Genomic_DNA"/>
</dbReference>
<feature type="domain" description="HTH tetR-type" evidence="5">
    <location>
        <begin position="15"/>
        <end position="75"/>
    </location>
</feature>
<dbReference type="AlphaFoldDB" id="A0A1H2GZC9"/>
<dbReference type="GO" id="GO:0003700">
    <property type="term" value="F:DNA-binding transcription factor activity"/>
    <property type="evidence" value="ECO:0007669"/>
    <property type="project" value="TreeGrafter"/>
</dbReference>
<evidence type="ECO:0000256" key="2">
    <source>
        <dbReference type="ARBA" id="ARBA00023125"/>
    </source>
</evidence>
<evidence type="ECO:0000313" key="6">
    <source>
        <dbReference type="EMBL" id="MDS1114943.1"/>
    </source>
</evidence>
<accession>A0A1H2GZC9</accession>
<dbReference type="Gene3D" id="1.10.357.10">
    <property type="entry name" value="Tetracycline Repressor, domain 2"/>
    <property type="match status" value="1"/>
</dbReference>
<dbReference type="SUPFAM" id="SSF46689">
    <property type="entry name" value="Homeodomain-like"/>
    <property type="match status" value="1"/>
</dbReference>
<dbReference type="Proteomes" id="UP001265083">
    <property type="component" value="Unassembled WGS sequence"/>
</dbReference>
<evidence type="ECO:0000256" key="3">
    <source>
        <dbReference type="ARBA" id="ARBA00023163"/>
    </source>
</evidence>
<dbReference type="RefSeq" id="WP_074848772.1">
    <property type="nucleotide sequence ID" value="NZ_FNLM01000034.1"/>
</dbReference>
<evidence type="ECO:0000313" key="7">
    <source>
        <dbReference type="EMBL" id="SDU24942.1"/>
    </source>
</evidence>
<dbReference type="STRING" id="158898.SAMN04488548_134190"/>
<protein>
    <submittedName>
        <fullName evidence="7">DNA-binding transcriptional regulator, AcrR family</fullName>
    </submittedName>
    <submittedName>
        <fullName evidence="6">TetR/AcrR family transcriptional regulator</fullName>
    </submittedName>
</protein>
<proteinExistence type="predicted"/>
<organism evidence="7 8">
    <name type="scientific">Gordonia westfalica</name>
    <dbReference type="NCBI Taxonomy" id="158898"/>
    <lineage>
        <taxon>Bacteria</taxon>
        <taxon>Bacillati</taxon>
        <taxon>Actinomycetota</taxon>
        <taxon>Actinomycetes</taxon>
        <taxon>Mycobacteriales</taxon>
        <taxon>Gordoniaceae</taxon>
        <taxon>Gordonia</taxon>
    </lineage>
</organism>
<dbReference type="PANTHER" id="PTHR30055:SF234">
    <property type="entry name" value="HTH-TYPE TRANSCRIPTIONAL REGULATOR BETI"/>
    <property type="match status" value="1"/>
</dbReference>